<keyword evidence="2" id="KW-1185">Reference proteome</keyword>
<organism evidence="1 2">
    <name type="scientific">Umezawaea endophytica</name>
    <dbReference type="NCBI Taxonomy" id="1654476"/>
    <lineage>
        <taxon>Bacteria</taxon>
        <taxon>Bacillati</taxon>
        <taxon>Actinomycetota</taxon>
        <taxon>Actinomycetes</taxon>
        <taxon>Pseudonocardiales</taxon>
        <taxon>Pseudonocardiaceae</taxon>
        <taxon>Umezawaea</taxon>
    </lineage>
</organism>
<evidence type="ECO:0000313" key="2">
    <source>
        <dbReference type="Proteomes" id="UP001141259"/>
    </source>
</evidence>
<proteinExistence type="predicted"/>
<protein>
    <recommendedName>
        <fullName evidence="3">Tetratricopeptide repeat protein</fullName>
    </recommendedName>
</protein>
<name>A0A9X2VJ24_9PSEU</name>
<dbReference type="Gene3D" id="1.25.40.10">
    <property type="entry name" value="Tetratricopeptide repeat domain"/>
    <property type="match status" value="2"/>
</dbReference>
<comment type="caution">
    <text evidence="1">The sequence shown here is derived from an EMBL/GenBank/DDBJ whole genome shotgun (WGS) entry which is preliminary data.</text>
</comment>
<gene>
    <name evidence="1" type="ORF">NZH93_11830</name>
</gene>
<dbReference type="RefSeq" id="WP_259623043.1">
    <property type="nucleotide sequence ID" value="NZ_JANYMP010000004.1"/>
</dbReference>
<evidence type="ECO:0000313" key="1">
    <source>
        <dbReference type="EMBL" id="MCS7477546.1"/>
    </source>
</evidence>
<dbReference type="InterPro" id="IPR011990">
    <property type="entry name" value="TPR-like_helical_dom_sf"/>
</dbReference>
<accession>A0A9X2VJ24</accession>
<evidence type="ECO:0008006" key="3">
    <source>
        <dbReference type="Google" id="ProtNLM"/>
    </source>
</evidence>
<sequence>MTCAALKDEGLRLLQSGDLAGAETVLRAAYDAATTPAERVTTLLNLVFTVDAAQAHALLTEALGLADAALRATVLASRAETLLHLGRWDDAWADTELGLVDAGPRDEALLRTVRTGLLIVVGRLEEARGEALVAQRHPEFAEQARATLAHIAAAPPWQACVALNVRGAALAQAGDVSGAVEAYEAAYRATLLSDDAEAVACRAAIAGNLANLVDAVRWSTEAIDLARSAPVQADVLVNALLVRAQHLGHASRVTEALADLTEAARYADTVALRAVRARVLATNGLFGEASTEATAALDLAYAGQPELAAGLHVTLAEIAGSTGDLAGSAEHHALARDLAAATGDRPTEAGALLSLARLAYLGSDNDRAEALFAGAADLLHDDPRRLAVCLHGRAAIAISRGAPADALPLLDEVRDRLGDQATPVELIALHQVRGSALEALDDHAGADEEYAVATAVCERAGLRHVAIGIAWWRADAILRTATAADVDLCRRALDLALPAALAAEAVRHRFAHGPLRERWIALAAAPATRAAFTAIGSLGDVRLAAAYVDHLTATVSLHTEASQAFAREELVTLPAPPAEDHLPYAASFPRVASADLTADFLLPPRVRVDPAVPSPLDPWIDEAQRRYGLPVRSAEAVSAW</sequence>
<dbReference type="EMBL" id="JANYMP010000004">
    <property type="protein sequence ID" value="MCS7477546.1"/>
    <property type="molecule type" value="Genomic_DNA"/>
</dbReference>
<dbReference type="Proteomes" id="UP001141259">
    <property type="component" value="Unassembled WGS sequence"/>
</dbReference>
<dbReference type="AlphaFoldDB" id="A0A9X2VJ24"/>
<reference evidence="1" key="1">
    <citation type="submission" date="2022-08" db="EMBL/GenBank/DDBJ databases">
        <authorList>
            <person name="Tistechok S."/>
            <person name="Samborskyy M."/>
            <person name="Roman I."/>
        </authorList>
    </citation>
    <scope>NUCLEOTIDE SEQUENCE</scope>
    <source>
        <strain evidence="1">DSM 103496</strain>
    </source>
</reference>
<dbReference type="SUPFAM" id="SSF48452">
    <property type="entry name" value="TPR-like"/>
    <property type="match status" value="3"/>
</dbReference>